<dbReference type="Gene3D" id="1.10.3470.10">
    <property type="entry name" value="ABC transporter involved in vitamin B12 uptake, BtuC"/>
    <property type="match status" value="1"/>
</dbReference>
<feature type="transmembrane region" description="Helical" evidence="6">
    <location>
        <begin position="237"/>
        <end position="257"/>
    </location>
</feature>
<keyword evidence="4 6" id="KW-1133">Transmembrane helix</keyword>
<evidence type="ECO:0000256" key="2">
    <source>
        <dbReference type="ARBA" id="ARBA00008034"/>
    </source>
</evidence>
<evidence type="ECO:0000256" key="1">
    <source>
        <dbReference type="ARBA" id="ARBA00004141"/>
    </source>
</evidence>
<dbReference type="PANTHER" id="PTHR30477">
    <property type="entry name" value="ABC-TRANSPORTER METAL-BINDING PROTEIN"/>
    <property type="match status" value="1"/>
</dbReference>
<comment type="subcellular location">
    <subcellularLocation>
        <location evidence="1">Membrane</location>
        <topology evidence="1">Multi-pass membrane protein</topology>
    </subcellularLocation>
</comment>
<sequence>MLRALFVSSMVGIICPILGAYVVIRGMGFMGDAMAHAVMPGIVIALILGLSPFLGSVPMAIVVALSVGYLIHKKDVSVDTAVGVMFAGLFSLGLVLMSLVGGLAISIEDILLGQILGVSRVDMLISFILTVLVLVALVTFHKQLIFSGFDPVGSVVAGLNAGALNYMFLILLGISIVVTLHVVGVVLVVGLLITPAAASQMVMRRFTRAMLLGIVFGLFSTVVGLYLSYYFDLPSGPVMTLISFAIFLCCAVYEKFFSQTQTSHLM</sequence>
<feature type="transmembrane region" description="Helical" evidence="6">
    <location>
        <begin position="166"/>
        <end position="197"/>
    </location>
</feature>
<evidence type="ECO:0000256" key="4">
    <source>
        <dbReference type="ARBA" id="ARBA00022989"/>
    </source>
</evidence>
<dbReference type="Pfam" id="PF00950">
    <property type="entry name" value="ABC-3"/>
    <property type="match status" value="1"/>
</dbReference>
<evidence type="ECO:0000256" key="6">
    <source>
        <dbReference type="SAM" id="Phobius"/>
    </source>
</evidence>
<dbReference type="GO" id="GO:0010043">
    <property type="term" value="P:response to zinc ion"/>
    <property type="evidence" value="ECO:0007669"/>
    <property type="project" value="TreeGrafter"/>
</dbReference>
<feature type="transmembrane region" description="Helical" evidence="6">
    <location>
        <begin position="209"/>
        <end position="231"/>
    </location>
</feature>
<keyword evidence="3 6" id="KW-0812">Transmembrane</keyword>
<feature type="transmembrane region" description="Helical" evidence="6">
    <location>
        <begin position="6"/>
        <end position="24"/>
    </location>
</feature>
<dbReference type="AlphaFoldDB" id="A0A381W811"/>
<evidence type="ECO:0008006" key="8">
    <source>
        <dbReference type="Google" id="ProtNLM"/>
    </source>
</evidence>
<dbReference type="SUPFAM" id="SSF81345">
    <property type="entry name" value="ABC transporter involved in vitamin B12 uptake, BtuC"/>
    <property type="match status" value="1"/>
</dbReference>
<evidence type="ECO:0000313" key="7">
    <source>
        <dbReference type="EMBL" id="SVA48053.1"/>
    </source>
</evidence>
<proteinExistence type="inferred from homology"/>
<reference evidence="7" key="1">
    <citation type="submission" date="2018-05" db="EMBL/GenBank/DDBJ databases">
        <authorList>
            <person name="Lanie J.A."/>
            <person name="Ng W.-L."/>
            <person name="Kazmierczak K.M."/>
            <person name="Andrzejewski T.M."/>
            <person name="Davidsen T.M."/>
            <person name="Wayne K.J."/>
            <person name="Tettelin H."/>
            <person name="Glass J.I."/>
            <person name="Rusch D."/>
            <person name="Podicherti R."/>
            <person name="Tsui H.-C.T."/>
            <person name="Winkler M.E."/>
        </authorList>
    </citation>
    <scope>NUCLEOTIDE SEQUENCE</scope>
</reference>
<dbReference type="EMBL" id="UINC01010835">
    <property type="protein sequence ID" value="SVA48053.1"/>
    <property type="molecule type" value="Genomic_DNA"/>
</dbReference>
<feature type="transmembrane region" description="Helical" evidence="6">
    <location>
        <begin position="45"/>
        <end position="71"/>
    </location>
</feature>
<keyword evidence="5 6" id="KW-0472">Membrane</keyword>
<dbReference type="InterPro" id="IPR037294">
    <property type="entry name" value="ABC_BtuC-like"/>
</dbReference>
<evidence type="ECO:0000256" key="3">
    <source>
        <dbReference type="ARBA" id="ARBA00022692"/>
    </source>
</evidence>
<dbReference type="InterPro" id="IPR001626">
    <property type="entry name" value="ABC_TroCD"/>
</dbReference>
<organism evidence="7">
    <name type="scientific">marine metagenome</name>
    <dbReference type="NCBI Taxonomy" id="408172"/>
    <lineage>
        <taxon>unclassified sequences</taxon>
        <taxon>metagenomes</taxon>
        <taxon>ecological metagenomes</taxon>
    </lineage>
</organism>
<dbReference type="GO" id="GO:0055085">
    <property type="term" value="P:transmembrane transport"/>
    <property type="evidence" value="ECO:0007669"/>
    <property type="project" value="InterPro"/>
</dbReference>
<feature type="transmembrane region" description="Helical" evidence="6">
    <location>
        <begin position="124"/>
        <end position="146"/>
    </location>
</feature>
<feature type="transmembrane region" description="Helical" evidence="6">
    <location>
        <begin position="83"/>
        <end position="112"/>
    </location>
</feature>
<name>A0A381W811_9ZZZZ</name>
<dbReference type="PANTHER" id="PTHR30477:SF13">
    <property type="entry name" value="IRON TRANSPORT SYSTEM MEMBRANE PROTEIN HI_0360-RELATED"/>
    <property type="match status" value="1"/>
</dbReference>
<comment type="similarity">
    <text evidence="2">Belongs to the ABC-3 integral membrane protein family.</text>
</comment>
<dbReference type="GO" id="GO:0043190">
    <property type="term" value="C:ATP-binding cassette (ABC) transporter complex"/>
    <property type="evidence" value="ECO:0007669"/>
    <property type="project" value="InterPro"/>
</dbReference>
<accession>A0A381W811</accession>
<evidence type="ECO:0000256" key="5">
    <source>
        <dbReference type="ARBA" id="ARBA00023136"/>
    </source>
</evidence>
<protein>
    <recommendedName>
        <fullName evidence="8">Metal ABC transporter permease</fullName>
    </recommendedName>
</protein>
<gene>
    <name evidence="7" type="ORF">METZ01_LOCUS100907</name>
</gene>